<sequence>MASATASLTGSMPTSTSLLHRHQPTTAKTSTLFGLKVNSGSGGRGGVRMMASYKVTLITPDGKTELECPDDVFILDHAEEEGVDLPYSCRNGSCSSCVGKLVSGTIDQSDQSYLDDDQMAAGWVMTCMAYPTSDVVIETHKEEEFE</sequence>
<evidence type="ECO:0000256" key="11">
    <source>
        <dbReference type="RuleBase" id="RU364001"/>
    </source>
</evidence>
<dbReference type="InterPro" id="IPR012675">
    <property type="entry name" value="Beta-grasp_dom_sf"/>
</dbReference>
<evidence type="ECO:0000256" key="7">
    <source>
        <dbReference type="ARBA" id="ARBA00022723"/>
    </source>
</evidence>
<dbReference type="AlphaFoldDB" id="A0A251RZN7"/>
<feature type="domain" description="2Fe-2S ferredoxin-type" evidence="13">
    <location>
        <begin position="53"/>
        <end position="143"/>
    </location>
</feature>
<comment type="function">
    <text evidence="1 11">Ferredoxins are iron-sulfur proteins that transfer electrons in a wide variety of metabolic reactions.</text>
</comment>
<reference evidence="14 16" key="1">
    <citation type="journal article" date="2017" name="Nature">
        <title>The sunflower genome provides insights into oil metabolism, flowering and Asterid evolution.</title>
        <authorList>
            <person name="Badouin H."/>
            <person name="Gouzy J."/>
            <person name="Grassa C.J."/>
            <person name="Murat F."/>
            <person name="Staton S.E."/>
            <person name="Cottret L."/>
            <person name="Lelandais-Briere C."/>
            <person name="Owens G.L."/>
            <person name="Carrere S."/>
            <person name="Mayjonade B."/>
            <person name="Legrand L."/>
            <person name="Gill N."/>
            <person name="Kane N.C."/>
            <person name="Bowers J.E."/>
            <person name="Hubner S."/>
            <person name="Bellec A."/>
            <person name="Berard A."/>
            <person name="Berges H."/>
            <person name="Blanchet N."/>
            <person name="Boniface M.C."/>
            <person name="Brunel D."/>
            <person name="Catrice O."/>
            <person name="Chaidir N."/>
            <person name="Claudel C."/>
            <person name="Donnadieu C."/>
            <person name="Faraut T."/>
            <person name="Fievet G."/>
            <person name="Helmstetter N."/>
            <person name="King M."/>
            <person name="Knapp S.J."/>
            <person name="Lai Z."/>
            <person name="Le Paslier M.C."/>
            <person name="Lippi Y."/>
            <person name="Lorenzon L."/>
            <person name="Mandel J.R."/>
            <person name="Marage G."/>
            <person name="Marchand G."/>
            <person name="Marquand E."/>
            <person name="Bret-Mestries E."/>
            <person name="Morien E."/>
            <person name="Nambeesan S."/>
            <person name="Nguyen T."/>
            <person name="Pegot-Espagnet P."/>
            <person name="Pouilly N."/>
            <person name="Raftis F."/>
            <person name="Sallet E."/>
            <person name="Schiex T."/>
            <person name="Thomas J."/>
            <person name="Vandecasteele C."/>
            <person name="Vares D."/>
            <person name="Vear F."/>
            <person name="Vautrin S."/>
            <person name="Crespi M."/>
            <person name="Mangin B."/>
            <person name="Burke J.M."/>
            <person name="Salse J."/>
            <person name="Munos S."/>
            <person name="Vincourt P."/>
            <person name="Rieseberg L.H."/>
            <person name="Langlade N.B."/>
        </authorList>
    </citation>
    <scope>NUCLEOTIDE SEQUENCE [LARGE SCALE GENOMIC DNA]</scope>
    <source>
        <strain evidence="16">cv. SF193</strain>
        <tissue evidence="14">Leaves</tissue>
    </source>
</reference>
<dbReference type="Pfam" id="PF00111">
    <property type="entry name" value="Fer2"/>
    <property type="match status" value="1"/>
</dbReference>
<organism evidence="15 16">
    <name type="scientific">Helianthus annuus</name>
    <name type="common">Common sunflower</name>
    <dbReference type="NCBI Taxonomy" id="4232"/>
    <lineage>
        <taxon>Eukaryota</taxon>
        <taxon>Viridiplantae</taxon>
        <taxon>Streptophyta</taxon>
        <taxon>Embryophyta</taxon>
        <taxon>Tracheophyta</taxon>
        <taxon>Spermatophyta</taxon>
        <taxon>Magnoliopsida</taxon>
        <taxon>eudicotyledons</taxon>
        <taxon>Gunneridae</taxon>
        <taxon>Pentapetalae</taxon>
        <taxon>asterids</taxon>
        <taxon>campanulids</taxon>
        <taxon>Asterales</taxon>
        <taxon>Asteraceae</taxon>
        <taxon>Asteroideae</taxon>
        <taxon>Heliantheae alliance</taxon>
        <taxon>Heliantheae</taxon>
        <taxon>Helianthus</taxon>
    </lineage>
</organism>
<dbReference type="PANTHER" id="PTHR43112:SF3">
    <property type="entry name" value="FERREDOXIN-2, CHLOROPLASTIC"/>
    <property type="match status" value="1"/>
</dbReference>
<dbReference type="Gramene" id="mRNA:HanXRQr2_Chr16g0750141">
    <property type="protein sequence ID" value="CDS:HanXRQr2_Chr16g0750141.1"/>
    <property type="gene ID" value="HanXRQr2_Chr16g0750141"/>
</dbReference>
<dbReference type="EMBL" id="CM007905">
    <property type="protein sequence ID" value="OTF91692.1"/>
    <property type="molecule type" value="Genomic_DNA"/>
</dbReference>
<evidence type="ECO:0000256" key="4">
    <source>
        <dbReference type="ARBA" id="ARBA00022448"/>
    </source>
</evidence>
<dbReference type="FunCoup" id="A0A251RZN7">
    <property type="interactions" value="1024"/>
</dbReference>
<dbReference type="FunFam" id="3.10.20.30:FF:000014">
    <property type="entry name" value="Ferredoxin"/>
    <property type="match status" value="1"/>
</dbReference>
<keyword evidence="5 11" id="KW-0150">Chloroplast</keyword>
<dbReference type="PROSITE" id="PS51085">
    <property type="entry name" value="2FE2S_FER_2"/>
    <property type="match status" value="1"/>
</dbReference>
<dbReference type="Proteomes" id="UP000215914">
    <property type="component" value="Chromosome 16"/>
</dbReference>
<evidence type="ECO:0000256" key="12">
    <source>
        <dbReference type="SAM" id="MobiDB-lite"/>
    </source>
</evidence>
<proteinExistence type="inferred from homology"/>
<accession>A0A251RZN7</accession>
<evidence type="ECO:0000256" key="5">
    <source>
        <dbReference type="ARBA" id="ARBA00022528"/>
    </source>
</evidence>
<dbReference type="PROSITE" id="PS00197">
    <property type="entry name" value="2FE2S_FER_1"/>
    <property type="match status" value="1"/>
</dbReference>
<evidence type="ECO:0000259" key="13">
    <source>
        <dbReference type="PROSITE" id="PS51085"/>
    </source>
</evidence>
<evidence type="ECO:0000256" key="1">
    <source>
        <dbReference type="ARBA" id="ARBA00003532"/>
    </source>
</evidence>
<dbReference type="STRING" id="4232.A0A251RZN7"/>
<evidence type="ECO:0000313" key="15">
    <source>
        <dbReference type="EMBL" id="OTF91692.1"/>
    </source>
</evidence>
<dbReference type="InterPro" id="IPR036010">
    <property type="entry name" value="2Fe-2S_ferredoxin-like_sf"/>
</dbReference>
<evidence type="ECO:0000256" key="6">
    <source>
        <dbReference type="ARBA" id="ARBA00022714"/>
    </source>
</evidence>
<evidence type="ECO:0000256" key="2">
    <source>
        <dbReference type="ARBA" id="ARBA00004229"/>
    </source>
</evidence>
<comment type="cofactor">
    <cofactor evidence="11">
        <name>[2Fe-2S] cluster</name>
        <dbReference type="ChEBI" id="CHEBI:190135"/>
    </cofactor>
    <text evidence="11">Binds 1 [2Fe-2S] cluster.</text>
</comment>
<comment type="similarity">
    <text evidence="3 11">Belongs to the 2Fe2S plant-type ferredoxin family.</text>
</comment>
<dbReference type="Gene3D" id="3.10.20.30">
    <property type="match status" value="1"/>
</dbReference>
<dbReference type="GO" id="GO:0046872">
    <property type="term" value="F:metal ion binding"/>
    <property type="evidence" value="ECO:0007669"/>
    <property type="project" value="UniProtKB-KW"/>
</dbReference>
<dbReference type="InParanoid" id="A0A251RZN7"/>
<evidence type="ECO:0000256" key="8">
    <source>
        <dbReference type="ARBA" id="ARBA00022982"/>
    </source>
</evidence>
<dbReference type="PANTHER" id="PTHR43112">
    <property type="entry name" value="FERREDOXIN"/>
    <property type="match status" value="1"/>
</dbReference>
<name>A0A251RZN7_HELAN</name>
<dbReference type="GO" id="GO:0022900">
    <property type="term" value="P:electron transport chain"/>
    <property type="evidence" value="ECO:0007669"/>
    <property type="project" value="InterPro"/>
</dbReference>
<evidence type="ECO:0000313" key="14">
    <source>
        <dbReference type="EMBL" id="KAF5760165.1"/>
    </source>
</evidence>
<protein>
    <recommendedName>
        <fullName evidence="11">Ferredoxin</fullName>
    </recommendedName>
</protein>
<dbReference type="OMA" id="ADCTIKA"/>
<feature type="region of interest" description="Disordered" evidence="12">
    <location>
        <begin position="1"/>
        <end position="24"/>
    </location>
</feature>
<evidence type="ECO:0000256" key="10">
    <source>
        <dbReference type="ARBA" id="ARBA00023014"/>
    </source>
</evidence>
<dbReference type="CDD" id="cd00207">
    <property type="entry name" value="fer2"/>
    <property type="match status" value="1"/>
</dbReference>
<dbReference type="InterPro" id="IPR006058">
    <property type="entry name" value="2Fe2S_fd_BS"/>
</dbReference>
<keyword evidence="8 11" id="KW-0249">Electron transport</keyword>
<keyword evidence="11" id="KW-0934">Plastid</keyword>
<keyword evidence="16" id="KW-1185">Reference proteome</keyword>
<dbReference type="InterPro" id="IPR010241">
    <property type="entry name" value="Fd_pln"/>
</dbReference>
<dbReference type="OrthoDB" id="1885901at2759"/>
<dbReference type="EMBL" id="MNCJ02000331">
    <property type="protein sequence ID" value="KAF5760165.1"/>
    <property type="molecule type" value="Genomic_DNA"/>
</dbReference>
<dbReference type="SUPFAM" id="SSF54292">
    <property type="entry name" value="2Fe-2S ferredoxin-like"/>
    <property type="match status" value="1"/>
</dbReference>
<evidence type="ECO:0000256" key="9">
    <source>
        <dbReference type="ARBA" id="ARBA00023004"/>
    </source>
</evidence>
<keyword evidence="4 11" id="KW-0813">Transport</keyword>
<reference evidence="15" key="2">
    <citation type="submission" date="2017-02" db="EMBL/GenBank/DDBJ databases">
        <title>Sunflower complete genome.</title>
        <authorList>
            <person name="Langlade N."/>
            <person name="Munos S."/>
        </authorList>
    </citation>
    <scope>NUCLEOTIDE SEQUENCE [LARGE SCALE GENOMIC DNA]</scope>
    <source>
        <tissue evidence="15">Leaves</tissue>
    </source>
</reference>
<comment type="subcellular location">
    <subcellularLocation>
        <location evidence="2 11">Plastid</location>
        <location evidence="2 11">Chloroplast</location>
    </subcellularLocation>
</comment>
<keyword evidence="9 11" id="KW-0408">Iron</keyword>
<keyword evidence="6 11" id="KW-0001">2Fe-2S</keyword>
<keyword evidence="10 11" id="KW-0411">Iron-sulfur</keyword>
<dbReference type="GO" id="GO:0051537">
    <property type="term" value="F:2 iron, 2 sulfur cluster binding"/>
    <property type="evidence" value="ECO:0007669"/>
    <property type="project" value="UniProtKB-KW"/>
</dbReference>
<dbReference type="InterPro" id="IPR001041">
    <property type="entry name" value="2Fe-2S_ferredoxin-type"/>
</dbReference>
<dbReference type="GO" id="GO:0006124">
    <property type="term" value="P:ferredoxin metabolic process"/>
    <property type="evidence" value="ECO:0007669"/>
    <property type="project" value="UniProtKB-ARBA"/>
</dbReference>
<keyword evidence="7 11" id="KW-0479">Metal-binding</keyword>
<reference evidence="14" key="3">
    <citation type="submission" date="2020-06" db="EMBL/GenBank/DDBJ databases">
        <title>Helianthus annuus Genome sequencing and assembly Release 2.</title>
        <authorList>
            <person name="Gouzy J."/>
            <person name="Langlade N."/>
            <person name="Munos S."/>
        </authorList>
    </citation>
    <scope>NUCLEOTIDE SEQUENCE</scope>
    <source>
        <tissue evidence="14">Leaves</tissue>
    </source>
</reference>
<dbReference type="GO" id="GO:0009570">
    <property type="term" value="C:chloroplast stroma"/>
    <property type="evidence" value="ECO:0000318"/>
    <property type="project" value="GO_Central"/>
</dbReference>
<dbReference type="NCBIfam" id="TIGR02008">
    <property type="entry name" value="fdx_plant"/>
    <property type="match status" value="1"/>
</dbReference>
<dbReference type="GO" id="GO:0009055">
    <property type="term" value="F:electron transfer activity"/>
    <property type="evidence" value="ECO:0007669"/>
    <property type="project" value="InterPro"/>
</dbReference>
<evidence type="ECO:0000313" key="16">
    <source>
        <dbReference type="Proteomes" id="UP000215914"/>
    </source>
</evidence>
<evidence type="ECO:0000256" key="3">
    <source>
        <dbReference type="ARBA" id="ARBA00007874"/>
    </source>
</evidence>
<gene>
    <name evidence="15" type="primary">FER1</name>
    <name evidence="15" type="ORF">HannXRQ_Chr16g0513651</name>
    <name evidence="14" type="ORF">HanXRQr2_Chr16g0750141</name>
</gene>